<dbReference type="HAMAP" id="MF_00134_B">
    <property type="entry name" value="IGPS_B"/>
    <property type="match status" value="1"/>
</dbReference>
<feature type="domain" description="Indole-3-glycerol phosphate synthase" evidence="9">
    <location>
        <begin position="14"/>
        <end position="266"/>
    </location>
</feature>
<dbReference type="PANTHER" id="PTHR22854">
    <property type="entry name" value="TRYPTOPHAN BIOSYNTHESIS PROTEIN"/>
    <property type="match status" value="1"/>
</dbReference>
<dbReference type="RefSeq" id="WP_240644715.1">
    <property type="nucleotide sequence ID" value="NZ_CP027806.1"/>
</dbReference>
<keyword evidence="7 8" id="KW-0456">Lyase</keyword>
<dbReference type="UniPathway" id="UPA00035">
    <property type="reaction ID" value="UER00043"/>
</dbReference>
<dbReference type="GO" id="GO:0000162">
    <property type="term" value="P:L-tryptophan biosynthetic process"/>
    <property type="evidence" value="ECO:0007669"/>
    <property type="project" value="UniProtKB-UniRule"/>
</dbReference>
<evidence type="ECO:0000256" key="8">
    <source>
        <dbReference type="HAMAP-Rule" id="MF_00134"/>
    </source>
</evidence>
<keyword evidence="6 8" id="KW-0057">Aromatic amino acid biosynthesis</keyword>
<accession>A0A345UKP1</accession>
<dbReference type="InterPro" id="IPR013785">
    <property type="entry name" value="Aldolase_TIM"/>
</dbReference>
<evidence type="ECO:0000256" key="5">
    <source>
        <dbReference type="ARBA" id="ARBA00022822"/>
    </source>
</evidence>
<dbReference type="Pfam" id="PF00218">
    <property type="entry name" value="IGPS"/>
    <property type="match status" value="1"/>
</dbReference>
<dbReference type="GO" id="GO:0004425">
    <property type="term" value="F:indole-3-glycerol-phosphate synthase activity"/>
    <property type="evidence" value="ECO:0007669"/>
    <property type="project" value="UniProtKB-UniRule"/>
</dbReference>
<evidence type="ECO:0000256" key="6">
    <source>
        <dbReference type="ARBA" id="ARBA00023141"/>
    </source>
</evidence>
<dbReference type="InterPro" id="IPR045186">
    <property type="entry name" value="Indole-3-glycerol_P_synth"/>
</dbReference>
<keyword evidence="3 8" id="KW-0028">Amino-acid biosynthesis</keyword>
<proteinExistence type="inferred from homology"/>
<dbReference type="GO" id="GO:0004640">
    <property type="term" value="F:phosphoribosylanthranilate isomerase activity"/>
    <property type="evidence" value="ECO:0007669"/>
    <property type="project" value="TreeGrafter"/>
</dbReference>
<dbReference type="InterPro" id="IPR013798">
    <property type="entry name" value="Indole-3-glycerol_P_synth_dom"/>
</dbReference>
<dbReference type="Gene3D" id="3.20.20.70">
    <property type="entry name" value="Aldolase class I"/>
    <property type="match status" value="1"/>
</dbReference>
<dbReference type="InterPro" id="IPR001468">
    <property type="entry name" value="Indole-3-GlycerolPSynthase_CS"/>
</dbReference>
<dbReference type="SUPFAM" id="SSF51366">
    <property type="entry name" value="Ribulose-phoshate binding barrel"/>
    <property type="match status" value="1"/>
</dbReference>
<dbReference type="Proteomes" id="UP000254808">
    <property type="component" value="Chromosome"/>
</dbReference>
<dbReference type="PANTHER" id="PTHR22854:SF2">
    <property type="entry name" value="INDOLE-3-GLYCEROL-PHOSPHATE SYNTHASE"/>
    <property type="match status" value="1"/>
</dbReference>
<evidence type="ECO:0000256" key="1">
    <source>
        <dbReference type="ARBA" id="ARBA00001633"/>
    </source>
</evidence>
<evidence type="ECO:0000256" key="2">
    <source>
        <dbReference type="ARBA" id="ARBA00004696"/>
    </source>
</evidence>
<sequence>MTELNLPFNQPTILDKIVAQTREDLVQKKKRHSAADFRSFQLYEAPRRDFKAGLRKEGCIRVIAEVKKASPSKGIIREDFDPVRIAAQYDEAGAAAISVLTEPHFFQGDLAYLGQIRPEVSVPLLRKDFIVDFYQIEEARAAGADAILLIATVTSGAQLSELLHAAKEAGLQCLVECYSRDEFEALRFSEVEVVGVNNRNLKTFEVDLHRGLSLLAEAPNEVVKVSESGLSTPHDIETVLEYGVDAALIGEHFMRQPHPGDALKRLTENFS</sequence>
<evidence type="ECO:0000256" key="7">
    <source>
        <dbReference type="ARBA" id="ARBA00023239"/>
    </source>
</evidence>
<dbReference type="NCBIfam" id="NF001377">
    <property type="entry name" value="PRK00278.2-4"/>
    <property type="match status" value="1"/>
</dbReference>
<dbReference type="InterPro" id="IPR011060">
    <property type="entry name" value="RibuloseP-bd_barrel"/>
</dbReference>
<dbReference type="KEGG" id="cprv:CYPRO_1793"/>
<keyword evidence="11" id="KW-1185">Reference proteome</keyword>
<name>A0A345UKP1_9BACT</name>
<dbReference type="EMBL" id="CP027806">
    <property type="protein sequence ID" value="AXJ01043.1"/>
    <property type="molecule type" value="Genomic_DNA"/>
</dbReference>
<protein>
    <recommendedName>
        <fullName evidence="8">Indole-3-glycerol phosphate synthase</fullName>
        <shortName evidence="8">IGPS</shortName>
        <ecNumber evidence="8">4.1.1.48</ecNumber>
    </recommendedName>
</protein>
<evidence type="ECO:0000256" key="4">
    <source>
        <dbReference type="ARBA" id="ARBA00022793"/>
    </source>
</evidence>
<comment type="similarity">
    <text evidence="8">Belongs to the TrpC family.</text>
</comment>
<dbReference type="AlphaFoldDB" id="A0A345UKP1"/>
<organism evidence="10 11">
    <name type="scientific">Cyclonatronum proteinivorum</name>
    <dbReference type="NCBI Taxonomy" id="1457365"/>
    <lineage>
        <taxon>Bacteria</taxon>
        <taxon>Pseudomonadati</taxon>
        <taxon>Balneolota</taxon>
        <taxon>Balneolia</taxon>
        <taxon>Balneolales</taxon>
        <taxon>Cyclonatronaceae</taxon>
        <taxon>Cyclonatronum</taxon>
    </lineage>
</organism>
<evidence type="ECO:0000313" key="11">
    <source>
        <dbReference type="Proteomes" id="UP000254808"/>
    </source>
</evidence>
<keyword evidence="4 8" id="KW-0210">Decarboxylase</keyword>
<dbReference type="FunFam" id="3.20.20.70:FF:000024">
    <property type="entry name" value="Indole-3-glycerol phosphate synthase"/>
    <property type="match status" value="1"/>
</dbReference>
<comment type="catalytic activity">
    <reaction evidence="1 8">
        <text>1-(2-carboxyphenylamino)-1-deoxy-D-ribulose 5-phosphate + H(+) = (1S,2R)-1-C-(indol-3-yl)glycerol 3-phosphate + CO2 + H2O</text>
        <dbReference type="Rhea" id="RHEA:23476"/>
        <dbReference type="ChEBI" id="CHEBI:15377"/>
        <dbReference type="ChEBI" id="CHEBI:15378"/>
        <dbReference type="ChEBI" id="CHEBI:16526"/>
        <dbReference type="ChEBI" id="CHEBI:58613"/>
        <dbReference type="ChEBI" id="CHEBI:58866"/>
        <dbReference type="EC" id="4.1.1.48"/>
    </reaction>
</comment>
<gene>
    <name evidence="8" type="primary">trpC</name>
    <name evidence="10" type="ORF">CYPRO_1793</name>
</gene>
<evidence type="ECO:0000256" key="3">
    <source>
        <dbReference type="ARBA" id="ARBA00022605"/>
    </source>
</evidence>
<dbReference type="PROSITE" id="PS00614">
    <property type="entry name" value="IGPS"/>
    <property type="match status" value="1"/>
</dbReference>
<evidence type="ECO:0000313" key="10">
    <source>
        <dbReference type="EMBL" id="AXJ01043.1"/>
    </source>
</evidence>
<dbReference type="CDD" id="cd00331">
    <property type="entry name" value="IGPS"/>
    <property type="match status" value="1"/>
</dbReference>
<keyword evidence="5 8" id="KW-0822">Tryptophan biosynthesis</keyword>
<dbReference type="EC" id="4.1.1.48" evidence="8"/>
<comment type="pathway">
    <text evidence="2 8">Amino-acid biosynthesis; L-tryptophan biosynthesis; L-tryptophan from chorismate: step 4/5.</text>
</comment>
<reference evidence="10 11" key="1">
    <citation type="submission" date="2018-03" db="EMBL/GenBank/DDBJ databases">
        <title>Phenotypic and genomic properties of Cyclonatronum proteinivorum gen. nov., sp. nov., a haloalkaliphilic bacteroidete from soda lakes possessing Na+-translocating rhodopsin.</title>
        <authorList>
            <person name="Toshchakov S.V."/>
            <person name="Korzhenkov A."/>
            <person name="Samarov N.I."/>
            <person name="Kublanov I.V."/>
            <person name="Muntyan M.S."/>
            <person name="Sorokin D.Y."/>
        </authorList>
    </citation>
    <scope>NUCLEOTIDE SEQUENCE [LARGE SCALE GENOMIC DNA]</scope>
    <source>
        <strain evidence="10 11">Omega</strain>
    </source>
</reference>
<evidence type="ECO:0000259" key="9">
    <source>
        <dbReference type="Pfam" id="PF00218"/>
    </source>
</evidence>